<keyword evidence="6" id="KW-1185">Reference proteome</keyword>
<comment type="similarity">
    <text evidence="1 3 4">Belongs to the ArsC family.</text>
</comment>
<proteinExistence type="inferred from homology"/>
<gene>
    <name evidence="5" type="ORF">CA260_12360</name>
</gene>
<dbReference type="InterPro" id="IPR036249">
    <property type="entry name" value="Thioredoxin-like_sf"/>
</dbReference>
<dbReference type="PROSITE" id="PS51353">
    <property type="entry name" value="ARSC"/>
    <property type="match status" value="1"/>
</dbReference>
<dbReference type="InterPro" id="IPR006659">
    <property type="entry name" value="Arsenate_reductase"/>
</dbReference>
<dbReference type="RefSeq" id="WP_111983397.1">
    <property type="nucleotide sequence ID" value="NZ_NFZS01000003.1"/>
</dbReference>
<dbReference type="NCBIfam" id="TIGR00014">
    <property type="entry name" value="arsC"/>
    <property type="match status" value="1"/>
</dbReference>
<dbReference type="Pfam" id="PF03960">
    <property type="entry name" value="ArsC"/>
    <property type="match status" value="1"/>
</dbReference>
<keyword evidence="2 4" id="KW-0560">Oxidoreductase</keyword>
<dbReference type="CDD" id="cd03034">
    <property type="entry name" value="ArsC_ArsC"/>
    <property type="match status" value="1"/>
</dbReference>
<dbReference type="PANTHER" id="PTHR30041:SF4">
    <property type="entry name" value="ARSENATE REDUCTASE"/>
    <property type="match status" value="1"/>
</dbReference>
<evidence type="ECO:0000256" key="4">
    <source>
        <dbReference type="RuleBase" id="RU362029"/>
    </source>
</evidence>
<protein>
    <recommendedName>
        <fullName evidence="4">Arsenate reductase</fullName>
        <ecNumber evidence="4">1.20.4.1</ecNumber>
    </recommendedName>
</protein>
<evidence type="ECO:0000313" key="6">
    <source>
        <dbReference type="Proteomes" id="UP000248926"/>
    </source>
</evidence>
<accession>A0A328P479</accession>
<comment type="caution">
    <text evidence="5">The sequence shown here is derived from an EMBL/GenBank/DDBJ whole genome shotgun (WGS) entry which is preliminary data.</text>
</comment>
<dbReference type="GO" id="GO:0008794">
    <property type="term" value="F:arsenate reductase (glutaredoxin) activity"/>
    <property type="evidence" value="ECO:0007669"/>
    <property type="project" value="UniProtKB-UniRule"/>
</dbReference>
<dbReference type="SUPFAM" id="SSF52833">
    <property type="entry name" value="Thioredoxin-like"/>
    <property type="match status" value="1"/>
</dbReference>
<sequence length="115" mass="12838">MTVRIYHNSRCSKSRATLELLESRGEVCQVVNYLETPPSTTELVQLLDMLRMTPRDLMRKNEPEYAELGLDDPTLDDTTLVAAMASHPRLIERPIVVAHGKAAIGRPPEAVLSIL</sequence>
<dbReference type="EC" id="1.20.4.1" evidence="4"/>
<dbReference type="AlphaFoldDB" id="A0A328P479"/>
<dbReference type="EMBL" id="NFZS01000003">
    <property type="protein sequence ID" value="RAO76111.1"/>
    <property type="molecule type" value="Genomic_DNA"/>
</dbReference>
<organism evidence="5 6">
    <name type="scientific">Dyella jiangningensis</name>
    <dbReference type="NCBI Taxonomy" id="1379159"/>
    <lineage>
        <taxon>Bacteria</taxon>
        <taxon>Pseudomonadati</taxon>
        <taxon>Pseudomonadota</taxon>
        <taxon>Gammaproteobacteria</taxon>
        <taxon>Lysobacterales</taxon>
        <taxon>Rhodanobacteraceae</taxon>
        <taxon>Dyella</taxon>
    </lineage>
</organism>
<dbReference type="PANTHER" id="PTHR30041">
    <property type="entry name" value="ARSENATE REDUCTASE"/>
    <property type="match status" value="1"/>
</dbReference>
<name>A0A328P479_9GAMM</name>
<dbReference type="OrthoDB" id="9790554at2"/>
<evidence type="ECO:0000256" key="3">
    <source>
        <dbReference type="PROSITE-ProRule" id="PRU01282"/>
    </source>
</evidence>
<dbReference type="Gene3D" id="3.40.30.10">
    <property type="entry name" value="Glutaredoxin"/>
    <property type="match status" value="1"/>
</dbReference>
<reference evidence="5 6" key="1">
    <citation type="journal article" date="2018" name="Genet. Mol. Biol.">
        <title>The genome sequence of Dyella jiangningensis FCAV SCS01 from a lignocellulose-decomposing microbial consortium metagenome reveals potential for biotechnological applications.</title>
        <authorList>
            <person name="Desiderato J.G."/>
            <person name="Alvarenga D.O."/>
            <person name="Constancio M.T.L."/>
            <person name="Alves L.M.C."/>
            <person name="Varani A.M."/>
        </authorList>
    </citation>
    <scope>NUCLEOTIDE SEQUENCE [LARGE SCALE GENOMIC DNA]</scope>
    <source>
        <strain evidence="5 6">FCAV SCS01</strain>
    </source>
</reference>
<evidence type="ECO:0000256" key="2">
    <source>
        <dbReference type="ARBA" id="ARBA00023002"/>
    </source>
</evidence>
<comment type="catalytic activity">
    <reaction evidence="4">
        <text>[glutaredoxin]-dithiol + arsenate + glutathione + H(+) = glutathionyl-S-S-[glutaredoxin] + arsenite + H2O</text>
        <dbReference type="Rhea" id="RHEA:22016"/>
        <dbReference type="Rhea" id="RHEA-COMP:10729"/>
        <dbReference type="Rhea" id="RHEA-COMP:17668"/>
        <dbReference type="ChEBI" id="CHEBI:15377"/>
        <dbReference type="ChEBI" id="CHEBI:15378"/>
        <dbReference type="ChEBI" id="CHEBI:29242"/>
        <dbReference type="ChEBI" id="CHEBI:29950"/>
        <dbReference type="ChEBI" id="CHEBI:48597"/>
        <dbReference type="ChEBI" id="CHEBI:57925"/>
        <dbReference type="ChEBI" id="CHEBI:146199"/>
        <dbReference type="EC" id="1.20.4.1"/>
    </reaction>
</comment>
<dbReference type="InterPro" id="IPR006660">
    <property type="entry name" value="Arsenate_reductase-like"/>
</dbReference>
<evidence type="ECO:0000256" key="1">
    <source>
        <dbReference type="ARBA" id="ARBA00007198"/>
    </source>
</evidence>
<evidence type="ECO:0000313" key="5">
    <source>
        <dbReference type="EMBL" id="RAO76111.1"/>
    </source>
</evidence>
<dbReference type="Proteomes" id="UP000248926">
    <property type="component" value="Unassembled WGS sequence"/>
</dbReference>